<dbReference type="VEuPathDB" id="VectorBase:GBRI038175"/>
<name>A0A1A9WZ80_9MUSC</name>
<dbReference type="Pfam" id="PF02958">
    <property type="entry name" value="EcKL"/>
    <property type="match status" value="1"/>
</dbReference>
<evidence type="ECO:0000313" key="2">
    <source>
        <dbReference type="EnsemblMetazoa" id="GBRI038175-PA"/>
    </source>
</evidence>
<reference evidence="3" key="1">
    <citation type="submission" date="2014-03" db="EMBL/GenBank/DDBJ databases">
        <authorList>
            <person name="Aksoy S."/>
            <person name="Warren W."/>
            <person name="Wilson R.K."/>
        </authorList>
    </citation>
    <scope>NUCLEOTIDE SEQUENCE [LARGE SCALE GENOMIC DNA]</scope>
    <source>
        <strain evidence="3">IAEA</strain>
    </source>
</reference>
<reference evidence="2" key="2">
    <citation type="submission" date="2020-05" db="UniProtKB">
        <authorList>
            <consortium name="EnsemblMetazoa"/>
        </authorList>
    </citation>
    <scope>IDENTIFICATION</scope>
    <source>
        <strain evidence="2">IAEA</strain>
    </source>
</reference>
<evidence type="ECO:0000313" key="3">
    <source>
        <dbReference type="Proteomes" id="UP000091820"/>
    </source>
</evidence>
<dbReference type="SMART" id="SM00587">
    <property type="entry name" value="CHK"/>
    <property type="match status" value="1"/>
</dbReference>
<protein>
    <submittedName>
        <fullName evidence="2">CHK domain-containing protein</fullName>
    </submittedName>
</protein>
<organism evidence="2 3">
    <name type="scientific">Glossina brevipalpis</name>
    <dbReference type="NCBI Taxonomy" id="37001"/>
    <lineage>
        <taxon>Eukaryota</taxon>
        <taxon>Metazoa</taxon>
        <taxon>Ecdysozoa</taxon>
        <taxon>Arthropoda</taxon>
        <taxon>Hexapoda</taxon>
        <taxon>Insecta</taxon>
        <taxon>Pterygota</taxon>
        <taxon>Neoptera</taxon>
        <taxon>Endopterygota</taxon>
        <taxon>Diptera</taxon>
        <taxon>Brachycera</taxon>
        <taxon>Muscomorpha</taxon>
        <taxon>Hippoboscoidea</taxon>
        <taxon>Glossinidae</taxon>
        <taxon>Glossina</taxon>
    </lineage>
</organism>
<dbReference type="STRING" id="37001.A0A1A9WZ80"/>
<feature type="domain" description="CHK kinase-like" evidence="1">
    <location>
        <begin position="144"/>
        <end position="304"/>
    </location>
</feature>
<dbReference type="InterPro" id="IPR004119">
    <property type="entry name" value="EcKL"/>
</dbReference>
<dbReference type="AlphaFoldDB" id="A0A1A9WZ80"/>
<keyword evidence="3" id="KW-1185">Reference proteome</keyword>
<dbReference type="InterPro" id="IPR011009">
    <property type="entry name" value="Kinase-like_dom_sf"/>
</dbReference>
<proteinExistence type="predicted"/>
<sequence length="315" mass="36640">MYISARMYTYERKQSIELLYLQPNDHNGGVNEIEINDLKIKKINLGGDNYCSDIYQSHVVYRLNTKNLNGNDEGNQRFEEIQLIIKSMPKEKQGVLQRLQIFNREKFFYTQLKIQMETLMALLKNSWLIAPKLYHYTTEPFETLIFEDLKQLSFQLSSRQDGLNKTESLLVMEKLAEYHACSMLILSNSNDVNDIRNRYSCGILNDISIKSESFKLLFGGQLLKLSQLLADDLEFSQSSKKLLNYYDKFTKNVLSSVYPLEGHINVLNHGDVWVNNLFFKYDKRIKDGKPIPTDIRFFSSKLSKRTFTASSSALI</sequence>
<accession>A0A1A9WZ80</accession>
<dbReference type="InterPro" id="IPR015897">
    <property type="entry name" value="CHK_kinase-like"/>
</dbReference>
<dbReference type="PANTHER" id="PTHR11012">
    <property type="entry name" value="PROTEIN KINASE-LIKE DOMAIN-CONTAINING"/>
    <property type="match status" value="1"/>
</dbReference>
<evidence type="ECO:0000259" key="1">
    <source>
        <dbReference type="SMART" id="SM00587"/>
    </source>
</evidence>
<dbReference type="EnsemblMetazoa" id="GBRI038175-RA">
    <property type="protein sequence ID" value="GBRI038175-PA"/>
    <property type="gene ID" value="GBRI038175"/>
</dbReference>
<dbReference type="Proteomes" id="UP000091820">
    <property type="component" value="Unassembled WGS sequence"/>
</dbReference>
<dbReference type="PANTHER" id="PTHR11012:SF56">
    <property type="entry name" value="CHK KINASE-LIKE DOMAIN-CONTAINING PROTEIN-RELATED"/>
    <property type="match status" value="1"/>
</dbReference>
<dbReference type="SUPFAM" id="SSF56112">
    <property type="entry name" value="Protein kinase-like (PK-like)"/>
    <property type="match status" value="1"/>
</dbReference>